<dbReference type="EMBL" id="RPDH01000002">
    <property type="protein sequence ID" value="RPE09910.1"/>
    <property type="molecule type" value="Genomic_DNA"/>
</dbReference>
<protein>
    <recommendedName>
        <fullName evidence="3">Dickkopf N-terminal cysteine-rich domain-containing protein</fullName>
    </recommendedName>
</protein>
<dbReference type="Proteomes" id="UP000278351">
    <property type="component" value="Unassembled WGS sequence"/>
</dbReference>
<keyword evidence="2" id="KW-1185">Reference proteome</keyword>
<accession>A0A3N4Q1T1</accession>
<gene>
    <name evidence="1" type="ORF">EGT74_23410</name>
</gene>
<proteinExistence type="predicted"/>
<reference evidence="1 2" key="1">
    <citation type="submission" date="2018-11" db="EMBL/GenBank/DDBJ databases">
        <title>Chitinophaga lutea sp.nov., isolate from arsenic contaminated soil.</title>
        <authorList>
            <person name="Zong Y."/>
        </authorList>
    </citation>
    <scope>NUCLEOTIDE SEQUENCE [LARGE SCALE GENOMIC DNA]</scope>
    <source>
        <strain evidence="1 2">ZY74</strain>
    </source>
</reference>
<name>A0A3N4Q1T1_9BACT</name>
<organism evidence="1 2">
    <name type="scientific">Chitinophaga lutea</name>
    <dbReference type="NCBI Taxonomy" id="2488634"/>
    <lineage>
        <taxon>Bacteria</taxon>
        <taxon>Pseudomonadati</taxon>
        <taxon>Bacteroidota</taxon>
        <taxon>Chitinophagia</taxon>
        <taxon>Chitinophagales</taxon>
        <taxon>Chitinophagaceae</taxon>
        <taxon>Chitinophaga</taxon>
    </lineage>
</organism>
<sequence length="134" mass="15194">MDSMKHMFARFASLLIIMMMMQVTLVRAQSAENKVKQLTYEILTSVSQQEEVPNDQIQQDIAAQNPEAREETLNVREIIVSNLKAAACPDGFYCLHGFCISYWQGAECRENSDCPWDQICYNNRCSVFGGGPCE</sequence>
<evidence type="ECO:0008006" key="3">
    <source>
        <dbReference type="Google" id="ProtNLM"/>
    </source>
</evidence>
<evidence type="ECO:0000313" key="2">
    <source>
        <dbReference type="Proteomes" id="UP000278351"/>
    </source>
</evidence>
<comment type="caution">
    <text evidence="1">The sequence shown here is derived from an EMBL/GenBank/DDBJ whole genome shotgun (WGS) entry which is preliminary data.</text>
</comment>
<dbReference type="AlphaFoldDB" id="A0A3N4Q1T1"/>
<evidence type="ECO:0000313" key="1">
    <source>
        <dbReference type="EMBL" id="RPE09910.1"/>
    </source>
</evidence>